<feature type="compositionally biased region" description="Low complexity" evidence="2">
    <location>
        <begin position="189"/>
        <end position="209"/>
    </location>
</feature>
<sequence>MIRSTYRNLMIGVLLACFGLSYYLFTTSQDFQLQIQQNNNDLIRLNQELENMQNLNVALTELDNLTITEQTATQLDILRHLGLDKSDYNFQLEARDQQSVGGTSLFIHTVQVSAKLPYAEALALCDRLQNTKKIVMSEITLDAPQPSANDNLVGLTIRGNIYGLDKIIPPLEIIPAEPMKPETEAGAVPEASTETAPADAAASPQPAQQ</sequence>
<evidence type="ECO:0000313" key="5">
    <source>
        <dbReference type="Proteomes" id="UP000320948"/>
    </source>
</evidence>
<reference evidence="4 5" key="1">
    <citation type="journal article" date="2017" name="Nat. Commun.">
        <title>In situ click chemistry generation of cyclooxygenase-2 inhibitors.</title>
        <authorList>
            <person name="Bhardwaj A."/>
            <person name="Kaur J."/>
            <person name="Wuest M."/>
            <person name="Wuest F."/>
        </authorList>
    </citation>
    <scope>NUCLEOTIDE SEQUENCE [LARGE SCALE GENOMIC DNA]</scope>
    <source>
        <strain evidence="4">S2_018_000_R2_106</strain>
    </source>
</reference>
<feature type="transmembrane region" description="Helical" evidence="3">
    <location>
        <begin position="7"/>
        <end position="25"/>
    </location>
</feature>
<keyword evidence="3" id="KW-0812">Transmembrane</keyword>
<organism evidence="4 5">
    <name type="scientific">Blastochloris viridis</name>
    <name type="common">Rhodopseudomonas viridis</name>
    <dbReference type="NCBI Taxonomy" id="1079"/>
    <lineage>
        <taxon>Bacteria</taxon>
        <taxon>Pseudomonadati</taxon>
        <taxon>Pseudomonadota</taxon>
        <taxon>Alphaproteobacteria</taxon>
        <taxon>Hyphomicrobiales</taxon>
        <taxon>Blastochloridaceae</taxon>
        <taxon>Blastochloris</taxon>
    </lineage>
</organism>
<protein>
    <submittedName>
        <fullName evidence="4">Uncharacterized protein</fullName>
    </submittedName>
</protein>
<accession>A0A6N4RCG1</accession>
<keyword evidence="3" id="KW-1133">Transmembrane helix</keyword>
<evidence type="ECO:0000256" key="2">
    <source>
        <dbReference type="SAM" id="MobiDB-lite"/>
    </source>
</evidence>
<keyword evidence="1" id="KW-0175">Coiled coil</keyword>
<keyword evidence="3" id="KW-0472">Membrane</keyword>
<proteinExistence type="predicted"/>
<evidence type="ECO:0000256" key="3">
    <source>
        <dbReference type="SAM" id="Phobius"/>
    </source>
</evidence>
<dbReference type="Proteomes" id="UP000320948">
    <property type="component" value="Unassembled WGS sequence"/>
</dbReference>
<feature type="region of interest" description="Disordered" evidence="2">
    <location>
        <begin position="178"/>
        <end position="209"/>
    </location>
</feature>
<comment type="caution">
    <text evidence="4">The sequence shown here is derived from an EMBL/GenBank/DDBJ whole genome shotgun (WGS) entry which is preliminary data.</text>
</comment>
<evidence type="ECO:0000256" key="1">
    <source>
        <dbReference type="SAM" id="Coils"/>
    </source>
</evidence>
<dbReference type="EMBL" id="VAFM01000002">
    <property type="protein sequence ID" value="TKW60931.1"/>
    <property type="molecule type" value="Genomic_DNA"/>
</dbReference>
<name>A0A6N4RCG1_BLAVI</name>
<feature type="coiled-coil region" evidence="1">
    <location>
        <begin position="28"/>
        <end position="65"/>
    </location>
</feature>
<evidence type="ECO:0000313" key="4">
    <source>
        <dbReference type="EMBL" id="TKW60931.1"/>
    </source>
</evidence>
<gene>
    <name evidence="4" type="ORF">DI628_08580</name>
</gene>
<dbReference type="AlphaFoldDB" id="A0A6N4RCG1"/>